<proteinExistence type="predicted"/>
<feature type="chain" id="PRO_5002871703" evidence="2">
    <location>
        <begin position="21"/>
        <end position="91"/>
    </location>
</feature>
<dbReference type="EMBL" id="CP001349">
    <property type="protein sequence ID" value="ACL55432.1"/>
    <property type="molecule type" value="Genomic_DNA"/>
</dbReference>
<organism evidence="3 4">
    <name type="scientific">Methylobacterium nodulans (strain LMG 21967 / CNCM I-2342 / ORS 2060)</name>
    <dbReference type="NCBI Taxonomy" id="460265"/>
    <lineage>
        <taxon>Bacteria</taxon>
        <taxon>Pseudomonadati</taxon>
        <taxon>Pseudomonadota</taxon>
        <taxon>Alphaproteobacteria</taxon>
        <taxon>Hyphomicrobiales</taxon>
        <taxon>Methylobacteriaceae</taxon>
        <taxon>Methylobacterium</taxon>
    </lineage>
</organism>
<evidence type="ECO:0000313" key="3">
    <source>
        <dbReference type="EMBL" id="ACL55432.1"/>
    </source>
</evidence>
<accession>B8IB39</accession>
<dbReference type="KEGG" id="mno:Mnod_0390"/>
<name>B8IB39_METNO</name>
<dbReference type="RefSeq" id="WP_015927143.1">
    <property type="nucleotide sequence ID" value="NC_011894.1"/>
</dbReference>
<evidence type="ECO:0000256" key="2">
    <source>
        <dbReference type="SAM" id="SignalP"/>
    </source>
</evidence>
<dbReference type="HOGENOM" id="CLU_187614_0_0_5"/>
<keyword evidence="4" id="KW-1185">Reference proteome</keyword>
<dbReference type="Proteomes" id="UP000008207">
    <property type="component" value="Chromosome"/>
</dbReference>
<feature type="signal peptide" evidence="2">
    <location>
        <begin position="1"/>
        <end position="20"/>
    </location>
</feature>
<evidence type="ECO:0000256" key="1">
    <source>
        <dbReference type="SAM" id="MobiDB-lite"/>
    </source>
</evidence>
<keyword evidence="2" id="KW-0732">Signal</keyword>
<reference evidence="3 4" key="1">
    <citation type="submission" date="2009-01" db="EMBL/GenBank/DDBJ databases">
        <title>Complete sequence of chromosome of Methylobacterium nodulans ORS 2060.</title>
        <authorList>
            <consortium name="US DOE Joint Genome Institute"/>
            <person name="Lucas S."/>
            <person name="Copeland A."/>
            <person name="Lapidus A."/>
            <person name="Glavina del Rio T."/>
            <person name="Dalin E."/>
            <person name="Tice H."/>
            <person name="Bruce D."/>
            <person name="Goodwin L."/>
            <person name="Pitluck S."/>
            <person name="Sims D."/>
            <person name="Brettin T."/>
            <person name="Detter J.C."/>
            <person name="Han C."/>
            <person name="Larimer F."/>
            <person name="Land M."/>
            <person name="Hauser L."/>
            <person name="Kyrpides N."/>
            <person name="Ivanova N."/>
            <person name="Marx C.J."/>
            <person name="Richardson P."/>
        </authorList>
    </citation>
    <scope>NUCLEOTIDE SEQUENCE [LARGE SCALE GENOMIC DNA]</scope>
    <source>
        <strain evidence="4">LMG 21967 / CNCM I-2342 / ORS 2060</strain>
    </source>
</reference>
<dbReference type="OrthoDB" id="8004235at2"/>
<protein>
    <submittedName>
        <fullName evidence="3">Uncharacterized protein</fullName>
    </submittedName>
</protein>
<feature type="region of interest" description="Disordered" evidence="1">
    <location>
        <begin position="24"/>
        <end position="79"/>
    </location>
</feature>
<dbReference type="AlphaFoldDB" id="B8IB39"/>
<sequence length="91" mass="9656">MRTLVPILVLAVSLSAPALAAEARGSAVQPRAAAPYSGSPQVGTPYDDIDATGSVGPTDPILIPDYDGPEIDVDRPRRDETERALREFIPE</sequence>
<dbReference type="eggNOG" id="ENOG503129H">
    <property type="taxonomic scope" value="Bacteria"/>
</dbReference>
<evidence type="ECO:0000313" key="4">
    <source>
        <dbReference type="Proteomes" id="UP000008207"/>
    </source>
</evidence>
<gene>
    <name evidence="3" type="ordered locus">Mnod_0390</name>
</gene>